<dbReference type="Proteomes" id="UP000017118">
    <property type="component" value="Chromosome"/>
</dbReference>
<keyword evidence="3" id="KW-0249">Electron transport</keyword>
<dbReference type="EMBL" id="CP006721">
    <property type="protein sequence ID" value="AGX44022.1"/>
    <property type="molecule type" value="Genomic_DNA"/>
</dbReference>
<accession>U5MX55</accession>
<dbReference type="CDD" id="cd01046">
    <property type="entry name" value="Rubrerythrin_like"/>
    <property type="match status" value="1"/>
</dbReference>
<sequence length="180" mass="19622">MKKFVCTVCGYIYEGEAAPEKCPVCGVGADKFIEQSGDLAFADEHVIGVANGVDKEIIEGLQANFAGECTEVGMYLAMSRQADREGYPEVAEAYKRIAFEEAEHAAKFAEMLGEVVVADTKANLEARVNAEHGACQGKKDLATLAKKLNLDAIHDTVHEMCKDEARHGRAFKGLLDRYFA</sequence>
<dbReference type="Gene3D" id="2.20.28.10">
    <property type="match status" value="1"/>
</dbReference>
<dbReference type="PROSITE" id="PS50905">
    <property type="entry name" value="FERRITIN_LIKE"/>
    <property type="match status" value="1"/>
</dbReference>
<dbReference type="Gene3D" id="1.20.1260.10">
    <property type="match status" value="1"/>
</dbReference>
<keyword evidence="6" id="KW-0560">Oxidoreductase</keyword>
<dbReference type="InterPro" id="IPR024934">
    <property type="entry name" value="Rubredoxin-like_dom"/>
</dbReference>
<organism evidence="6 7">
    <name type="scientific">Clostridium saccharobutylicum DSM 13864</name>
    <dbReference type="NCBI Taxonomy" id="1345695"/>
    <lineage>
        <taxon>Bacteria</taxon>
        <taxon>Bacillati</taxon>
        <taxon>Bacillota</taxon>
        <taxon>Clostridia</taxon>
        <taxon>Eubacteriales</taxon>
        <taxon>Clostridiaceae</taxon>
        <taxon>Clostridium</taxon>
    </lineage>
</organism>
<evidence type="ECO:0000256" key="2">
    <source>
        <dbReference type="ARBA" id="ARBA00022448"/>
    </source>
</evidence>
<keyword evidence="6" id="KW-0575">Peroxidase</keyword>
<keyword evidence="7" id="KW-1185">Reference proteome</keyword>
<dbReference type="eggNOG" id="COG1592">
    <property type="taxonomic scope" value="Bacteria"/>
</dbReference>
<dbReference type="InterPro" id="IPR048574">
    <property type="entry name" value="RUBY_RBDX"/>
</dbReference>
<gene>
    <name evidence="6" type="ORF">CLSA_c30560</name>
</gene>
<dbReference type="InterPro" id="IPR003251">
    <property type="entry name" value="Rr_diiron-bd_dom"/>
</dbReference>
<dbReference type="InterPro" id="IPR009040">
    <property type="entry name" value="Ferritin-like_diiron"/>
</dbReference>
<dbReference type="PANTHER" id="PTHR43339">
    <property type="entry name" value="RUBRERYTHRIN-RELATED"/>
    <property type="match status" value="1"/>
</dbReference>
<proteinExistence type="predicted"/>
<dbReference type="CDD" id="cd00729">
    <property type="entry name" value="rubredoxin_SM"/>
    <property type="match status" value="1"/>
</dbReference>
<dbReference type="KEGG" id="csb:CLSA_c30560"/>
<dbReference type="GO" id="GO:0005506">
    <property type="term" value="F:iron ion binding"/>
    <property type="evidence" value="ECO:0007669"/>
    <property type="project" value="InterPro"/>
</dbReference>
<dbReference type="PROSITE" id="PS50903">
    <property type="entry name" value="RUBREDOXIN_LIKE"/>
    <property type="match status" value="1"/>
</dbReference>
<evidence type="ECO:0000259" key="4">
    <source>
        <dbReference type="PROSITE" id="PS50903"/>
    </source>
</evidence>
<feature type="domain" description="Ferritin-like diiron" evidence="5">
    <location>
        <begin position="51"/>
        <end position="180"/>
    </location>
</feature>
<dbReference type="GeneID" id="55475412"/>
<dbReference type="RefSeq" id="WP_022747165.1">
    <property type="nucleotide sequence ID" value="NC_022571.1"/>
</dbReference>
<dbReference type="HOGENOM" id="CLU_113705_1_0_9"/>
<dbReference type="SUPFAM" id="SSF57802">
    <property type="entry name" value="Rubredoxin-like"/>
    <property type="match status" value="1"/>
</dbReference>
<dbReference type="PANTHER" id="PTHR43339:SF1">
    <property type="entry name" value="RUBRERYTHRIN"/>
    <property type="match status" value="1"/>
</dbReference>
<name>U5MX55_CLOSA</name>
<dbReference type="Pfam" id="PF21349">
    <property type="entry name" value="RUBY_RBDX"/>
    <property type="match status" value="1"/>
</dbReference>
<evidence type="ECO:0000313" key="6">
    <source>
        <dbReference type="EMBL" id="AGX44022.1"/>
    </source>
</evidence>
<dbReference type="InterPro" id="IPR052773">
    <property type="entry name" value="Anaerobic_Peroxidase-Rel"/>
</dbReference>
<comment type="cofactor">
    <cofactor evidence="1">
        <name>Fe(3+)</name>
        <dbReference type="ChEBI" id="CHEBI:29034"/>
    </cofactor>
</comment>
<dbReference type="GO" id="GO:0016692">
    <property type="term" value="F:NADH peroxidase activity"/>
    <property type="evidence" value="ECO:0007669"/>
    <property type="project" value="UniProtKB-EC"/>
</dbReference>
<dbReference type="InterPro" id="IPR045236">
    <property type="entry name" value="RevRr_diiron-bd_dom"/>
</dbReference>
<evidence type="ECO:0000313" key="7">
    <source>
        <dbReference type="Proteomes" id="UP000017118"/>
    </source>
</evidence>
<evidence type="ECO:0000259" key="5">
    <source>
        <dbReference type="PROSITE" id="PS50905"/>
    </source>
</evidence>
<reference evidence="6 7" key="1">
    <citation type="journal article" date="2013" name="Genome Announc.">
        <title>Complete Genome Sequence of the Solvent Producer Clostridium saccharobutylicum NCP262 (DSM 13864).</title>
        <authorList>
            <person name="Poehlein A."/>
            <person name="Hartwich K."/>
            <person name="Krabben P."/>
            <person name="Ehrenreich A."/>
            <person name="Liebl W."/>
            <person name="Durre P."/>
            <person name="Gottschalk G."/>
            <person name="Daniel R."/>
        </authorList>
    </citation>
    <scope>NUCLEOTIDE SEQUENCE [LARGE SCALE GENOMIC DNA]</scope>
    <source>
        <strain evidence="6">DSM 13864</strain>
    </source>
</reference>
<dbReference type="EC" id="1.11.1.1" evidence="6"/>
<feature type="domain" description="Rubredoxin-like" evidence="4">
    <location>
        <begin position="1"/>
        <end position="35"/>
    </location>
</feature>
<dbReference type="SUPFAM" id="SSF47240">
    <property type="entry name" value="Ferritin-like"/>
    <property type="match status" value="1"/>
</dbReference>
<keyword evidence="2" id="KW-0813">Transport</keyword>
<evidence type="ECO:0000256" key="3">
    <source>
        <dbReference type="ARBA" id="ARBA00022982"/>
    </source>
</evidence>
<dbReference type="Pfam" id="PF02915">
    <property type="entry name" value="Rubrerythrin"/>
    <property type="match status" value="1"/>
</dbReference>
<dbReference type="InterPro" id="IPR009078">
    <property type="entry name" value="Ferritin-like_SF"/>
</dbReference>
<dbReference type="OrthoDB" id="9805587at2"/>
<dbReference type="InterPro" id="IPR012347">
    <property type="entry name" value="Ferritin-like"/>
</dbReference>
<evidence type="ECO:0000256" key="1">
    <source>
        <dbReference type="ARBA" id="ARBA00001965"/>
    </source>
</evidence>
<protein>
    <submittedName>
        <fullName evidence="6">Rbr3A: reverse rubrerythrin-1</fullName>
        <ecNumber evidence="6">1.11.1.1</ecNumber>
    </submittedName>
</protein>
<dbReference type="AlphaFoldDB" id="U5MX55"/>
<dbReference type="PATRIC" id="fig|1345695.3.peg.3035"/>